<proteinExistence type="predicted"/>
<reference evidence="1" key="1">
    <citation type="submission" date="2014-11" db="EMBL/GenBank/DDBJ databases">
        <authorList>
            <person name="Amaro Gonzalez C."/>
        </authorList>
    </citation>
    <scope>NUCLEOTIDE SEQUENCE</scope>
</reference>
<dbReference type="AlphaFoldDB" id="A0A0E9SSG3"/>
<evidence type="ECO:0000313" key="1">
    <source>
        <dbReference type="EMBL" id="JAH43610.1"/>
    </source>
</evidence>
<sequence>MTIACSIAKFLCSRNLLASNQLL</sequence>
<dbReference type="EMBL" id="GBXM01064967">
    <property type="protein sequence ID" value="JAH43610.1"/>
    <property type="molecule type" value="Transcribed_RNA"/>
</dbReference>
<organism evidence="1">
    <name type="scientific">Anguilla anguilla</name>
    <name type="common">European freshwater eel</name>
    <name type="synonym">Muraena anguilla</name>
    <dbReference type="NCBI Taxonomy" id="7936"/>
    <lineage>
        <taxon>Eukaryota</taxon>
        <taxon>Metazoa</taxon>
        <taxon>Chordata</taxon>
        <taxon>Craniata</taxon>
        <taxon>Vertebrata</taxon>
        <taxon>Euteleostomi</taxon>
        <taxon>Actinopterygii</taxon>
        <taxon>Neopterygii</taxon>
        <taxon>Teleostei</taxon>
        <taxon>Anguilliformes</taxon>
        <taxon>Anguillidae</taxon>
        <taxon>Anguilla</taxon>
    </lineage>
</organism>
<name>A0A0E9SSG3_ANGAN</name>
<accession>A0A0E9SSG3</accession>
<reference evidence="1" key="2">
    <citation type="journal article" date="2015" name="Fish Shellfish Immunol.">
        <title>Early steps in the European eel (Anguilla anguilla)-Vibrio vulnificus interaction in the gills: Role of the RtxA13 toxin.</title>
        <authorList>
            <person name="Callol A."/>
            <person name="Pajuelo D."/>
            <person name="Ebbesson L."/>
            <person name="Teles M."/>
            <person name="MacKenzie S."/>
            <person name="Amaro C."/>
        </authorList>
    </citation>
    <scope>NUCLEOTIDE SEQUENCE</scope>
</reference>
<protein>
    <submittedName>
        <fullName evidence="1">Uncharacterized protein</fullName>
    </submittedName>
</protein>